<dbReference type="PANTHER" id="PTHR30294">
    <property type="entry name" value="MEMBRANE COMPONENT OF ABC TRANSPORTER YHHJ-RELATED"/>
    <property type="match status" value="1"/>
</dbReference>
<accession>A0A4R9FPN2</accession>
<name>A0A4R9FPN2_9LEPT</name>
<evidence type="ECO:0000256" key="4">
    <source>
        <dbReference type="ARBA" id="ARBA00022989"/>
    </source>
</evidence>
<evidence type="ECO:0000313" key="8">
    <source>
        <dbReference type="Proteomes" id="UP000297453"/>
    </source>
</evidence>
<keyword evidence="4 6" id="KW-1133">Transmembrane helix</keyword>
<dbReference type="GO" id="GO:0005886">
    <property type="term" value="C:plasma membrane"/>
    <property type="evidence" value="ECO:0007669"/>
    <property type="project" value="UniProtKB-SubCell"/>
</dbReference>
<organism evidence="7 8">
    <name type="scientific">Leptospira semungkisensis</name>
    <dbReference type="NCBI Taxonomy" id="2484985"/>
    <lineage>
        <taxon>Bacteria</taxon>
        <taxon>Pseudomonadati</taxon>
        <taxon>Spirochaetota</taxon>
        <taxon>Spirochaetia</taxon>
        <taxon>Leptospirales</taxon>
        <taxon>Leptospiraceae</taxon>
        <taxon>Leptospira</taxon>
    </lineage>
</organism>
<reference evidence="7" key="1">
    <citation type="journal article" date="2019" name="PLoS Negl. Trop. Dis.">
        <title>Revisiting the worldwide diversity of Leptospira species in the environment.</title>
        <authorList>
            <person name="Vincent A.T."/>
            <person name="Schiettekatte O."/>
            <person name="Bourhy P."/>
            <person name="Veyrier F.J."/>
            <person name="Picardeau M."/>
        </authorList>
    </citation>
    <scope>NUCLEOTIDE SEQUENCE [LARGE SCALE GENOMIC DNA]</scope>
    <source>
        <strain evidence="7">SSS9</strain>
    </source>
</reference>
<evidence type="ECO:0000313" key="7">
    <source>
        <dbReference type="EMBL" id="TGK00638.1"/>
    </source>
</evidence>
<keyword evidence="8" id="KW-1185">Reference proteome</keyword>
<proteinExistence type="predicted"/>
<gene>
    <name evidence="7" type="ORF">EHO59_11855</name>
</gene>
<dbReference type="EMBL" id="RQEP01000018">
    <property type="protein sequence ID" value="TGK00638.1"/>
    <property type="molecule type" value="Genomic_DNA"/>
</dbReference>
<feature type="transmembrane region" description="Helical" evidence="6">
    <location>
        <begin position="21"/>
        <end position="45"/>
    </location>
</feature>
<sequence>MQSFHLYRFYSNLLSVFRKEWSAYFNTQIGYVFSIFYLFLSSFLFFYGLGEDSFWDRKVAGMEEYFIWTPLLFVVFIPALTMRLWAEEKKSGTLELLFTLPLGKLEIAFGKFLAAWTFLGFILSLTLPIPFSIWAIGDLDLGIVFAGYLGCYLLGGAYLSLGTLLSSFGKDQISSYILTLLVCLFFFLVGTQPVLKFLGGSFSSLASFLSLSSHFESFRLGLIDGADIFYFLSFILANLFSNVFFLRRKYP</sequence>
<dbReference type="Pfam" id="PF12679">
    <property type="entry name" value="ABC2_membrane_2"/>
    <property type="match status" value="1"/>
</dbReference>
<feature type="transmembrane region" description="Helical" evidence="6">
    <location>
        <begin position="228"/>
        <end position="246"/>
    </location>
</feature>
<evidence type="ECO:0000256" key="3">
    <source>
        <dbReference type="ARBA" id="ARBA00022692"/>
    </source>
</evidence>
<dbReference type="Proteomes" id="UP000297453">
    <property type="component" value="Unassembled WGS sequence"/>
</dbReference>
<comment type="subcellular location">
    <subcellularLocation>
        <location evidence="1">Cell membrane</location>
        <topology evidence="1">Multi-pass membrane protein</topology>
    </subcellularLocation>
</comment>
<evidence type="ECO:0000256" key="2">
    <source>
        <dbReference type="ARBA" id="ARBA00022475"/>
    </source>
</evidence>
<feature type="transmembrane region" description="Helical" evidence="6">
    <location>
        <begin position="65"/>
        <end position="86"/>
    </location>
</feature>
<comment type="caution">
    <text evidence="7">The sequence shown here is derived from an EMBL/GenBank/DDBJ whole genome shotgun (WGS) entry which is preliminary data.</text>
</comment>
<dbReference type="AlphaFoldDB" id="A0A4R9FPN2"/>
<feature type="transmembrane region" description="Helical" evidence="6">
    <location>
        <begin position="107"/>
        <end position="129"/>
    </location>
</feature>
<evidence type="ECO:0000256" key="1">
    <source>
        <dbReference type="ARBA" id="ARBA00004651"/>
    </source>
</evidence>
<protein>
    <submittedName>
        <fullName evidence="7">Gliding motility ABC transporter</fullName>
    </submittedName>
</protein>
<feature type="transmembrane region" description="Helical" evidence="6">
    <location>
        <begin position="173"/>
        <end position="195"/>
    </location>
</feature>
<dbReference type="PANTHER" id="PTHR30294:SF29">
    <property type="entry name" value="MULTIDRUG ABC TRANSPORTER PERMEASE YBHS-RELATED"/>
    <property type="match status" value="1"/>
</dbReference>
<feature type="transmembrane region" description="Helical" evidence="6">
    <location>
        <begin position="141"/>
        <end position="161"/>
    </location>
</feature>
<dbReference type="InterPro" id="IPR051449">
    <property type="entry name" value="ABC-2_transporter_component"/>
</dbReference>
<dbReference type="GO" id="GO:0140359">
    <property type="term" value="F:ABC-type transporter activity"/>
    <property type="evidence" value="ECO:0007669"/>
    <property type="project" value="InterPro"/>
</dbReference>
<dbReference type="RefSeq" id="WP_135588252.1">
    <property type="nucleotide sequence ID" value="NZ_RQEP01000018.1"/>
</dbReference>
<evidence type="ECO:0000256" key="6">
    <source>
        <dbReference type="SAM" id="Phobius"/>
    </source>
</evidence>
<keyword evidence="2" id="KW-1003">Cell membrane</keyword>
<evidence type="ECO:0000256" key="5">
    <source>
        <dbReference type="ARBA" id="ARBA00023136"/>
    </source>
</evidence>
<keyword evidence="5 6" id="KW-0472">Membrane</keyword>
<keyword evidence="3 6" id="KW-0812">Transmembrane</keyword>
<dbReference type="OrthoDB" id="9794512at2"/>